<proteinExistence type="predicted"/>
<dbReference type="Gene3D" id="1.20.1250.20">
    <property type="entry name" value="MFS general substrate transporter like domains"/>
    <property type="match status" value="1"/>
</dbReference>
<dbReference type="CDD" id="cd17330">
    <property type="entry name" value="MFS_SLC46_TetA_like"/>
    <property type="match status" value="1"/>
</dbReference>
<evidence type="ECO:0000313" key="9">
    <source>
        <dbReference type="Proteomes" id="UP001603857"/>
    </source>
</evidence>
<feature type="transmembrane region" description="Helical" evidence="6">
    <location>
        <begin position="39"/>
        <end position="59"/>
    </location>
</feature>
<feature type="transmembrane region" description="Helical" evidence="6">
    <location>
        <begin position="324"/>
        <end position="344"/>
    </location>
</feature>
<evidence type="ECO:0000256" key="1">
    <source>
        <dbReference type="ARBA" id="ARBA00004141"/>
    </source>
</evidence>
<dbReference type="SUPFAM" id="SSF103473">
    <property type="entry name" value="MFS general substrate transporter"/>
    <property type="match status" value="1"/>
</dbReference>
<evidence type="ECO:0000256" key="2">
    <source>
        <dbReference type="ARBA" id="ARBA00022448"/>
    </source>
</evidence>
<feature type="transmembrane region" description="Helical" evidence="6">
    <location>
        <begin position="66"/>
        <end position="94"/>
    </location>
</feature>
<comment type="subcellular location">
    <subcellularLocation>
        <location evidence="1">Membrane</location>
        <topology evidence="1">Multi-pass membrane protein</topology>
    </subcellularLocation>
</comment>
<protein>
    <recommendedName>
        <fullName evidence="7">Major facilitator superfamily (MFS) profile domain-containing protein</fullName>
    </recommendedName>
</protein>
<dbReference type="Proteomes" id="UP001603857">
    <property type="component" value="Unassembled WGS sequence"/>
</dbReference>
<evidence type="ECO:0000256" key="6">
    <source>
        <dbReference type="SAM" id="Phobius"/>
    </source>
</evidence>
<feature type="transmembrane region" description="Helical" evidence="6">
    <location>
        <begin position="152"/>
        <end position="168"/>
    </location>
</feature>
<keyword evidence="4 6" id="KW-1133">Transmembrane helix</keyword>
<dbReference type="PROSITE" id="PS50850">
    <property type="entry name" value="MFS"/>
    <property type="match status" value="1"/>
</dbReference>
<feature type="domain" description="Major facilitator superfamily (MFS) profile" evidence="7">
    <location>
        <begin position="68"/>
        <end position="548"/>
    </location>
</feature>
<comment type="caution">
    <text evidence="8">The sequence shown here is derived from an EMBL/GenBank/DDBJ whole genome shotgun (WGS) entry which is preliminary data.</text>
</comment>
<keyword evidence="5 6" id="KW-0472">Membrane</keyword>
<dbReference type="InterPro" id="IPR036259">
    <property type="entry name" value="MFS_trans_sf"/>
</dbReference>
<keyword evidence="9" id="KW-1185">Reference proteome</keyword>
<keyword evidence="3 6" id="KW-0812">Transmembrane</keyword>
<dbReference type="AlphaFoldDB" id="A0ABD1LRR4"/>
<keyword evidence="2" id="KW-0813">Transport</keyword>
<dbReference type="Pfam" id="PF07690">
    <property type="entry name" value="MFS_1"/>
    <property type="match status" value="1"/>
</dbReference>
<reference evidence="8 9" key="1">
    <citation type="submission" date="2024-08" db="EMBL/GenBank/DDBJ databases">
        <title>Insights into the chromosomal genome structure of Flemingia macrophylla.</title>
        <authorList>
            <person name="Ding Y."/>
            <person name="Zhao Y."/>
            <person name="Bi W."/>
            <person name="Wu M."/>
            <person name="Zhao G."/>
            <person name="Gong Y."/>
            <person name="Li W."/>
            <person name="Zhang P."/>
        </authorList>
    </citation>
    <scope>NUCLEOTIDE SEQUENCE [LARGE SCALE GENOMIC DNA]</scope>
    <source>
        <strain evidence="8">DYQJB</strain>
        <tissue evidence="8">Leaf</tissue>
    </source>
</reference>
<sequence>MGEDFVKQPLLERKYHENCPGCKVDQAKELSEGQVLPFWTFWVFVTAMFVIATVHKLLIECLGEHTAYIVSLSIPLFYGEFNCLLVFTVVIFSLDVYSDFVILLEVVRDFHIAKTEADISSYAGYVGSAFMLGRCLTSVLWGIIADRYGRKPVIVIGIIAVVIFNTLFGLSTSFWMAVTMRFLLGSLNGLLGPVKAYATELFREEHQALGLSTVSAAWGIGLIIGPALGGYLAQPVEKFPHIFPKDSFWDKFPYFLPNFIISAIALVVAIVCIWIPETLHNCNCRDGSIDDAKALENGSSGAVEDKIFQKNENLLLNRPLMSSILVYCFFSLHDIAYQEVFSLWAVSPQSLGGLNFTTDDVGNVLSISGLALIIYQLTIYPFVQKASGPIGSGRISGVGSHLIIISIPLLQSYPFIALLSGLALYIVLSIASILKNILSVTITTGLFLLQNRAVEQHQRGAANGIAMTGMSLFKAIGPATGGAILTWSEKRMNASFLPGKPYTDITASQHILQWKRKSHVLGLTATENLDIIHLQDLRSYGFLYPEYS</sequence>
<accession>A0ABD1LRR4</accession>
<dbReference type="PRINTS" id="PR01035">
    <property type="entry name" value="TCRTETA"/>
</dbReference>
<dbReference type="EMBL" id="JBGMDY010000008">
    <property type="protein sequence ID" value="KAL2326216.1"/>
    <property type="molecule type" value="Genomic_DNA"/>
</dbReference>
<feature type="transmembrane region" description="Helical" evidence="6">
    <location>
        <begin position="122"/>
        <end position="145"/>
    </location>
</feature>
<dbReference type="PANTHER" id="PTHR23504:SF90">
    <property type="entry name" value="MAJOR FACILITATOR SUPERFAMILY-RELATED"/>
    <property type="match status" value="1"/>
</dbReference>
<evidence type="ECO:0000313" key="8">
    <source>
        <dbReference type="EMBL" id="KAL2326216.1"/>
    </source>
</evidence>
<evidence type="ECO:0000256" key="5">
    <source>
        <dbReference type="ARBA" id="ARBA00023136"/>
    </source>
</evidence>
<evidence type="ECO:0000256" key="3">
    <source>
        <dbReference type="ARBA" id="ARBA00022692"/>
    </source>
</evidence>
<dbReference type="InterPro" id="IPR020846">
    <property type="entry name" value="MFS_dom"/>
</dbReference>
<gene>
    <name evidence="8" type="ORF">Fmac_025274</name>
</gene>
<name>A0ABD1LRR4_9FABA</name>
<feature type="transmembrane region" description="Helical" evidence="6">
    <location>
        <begin position="364"/>
        <end position="383"/>
    </location>
</feature>
<feature type="transmembrane region" description="Helical" evidence="6">
    <location>
        <begin position="174"/>
        <end position="197"/>
    </location>
</feature>
<feature type="transmembrane region" description="Helical" evidence="6">
    <location>
        <begin position="422"/>
        <end position="449"/>
    </location>
</feature>
<feature type="transmembrane region" description="Helical" evidence="6">
    <location>
        <begin position="395"/>
        <end position="416"/>
    </location>
</feature>
<dbReference type="InterPro" id="IPR001958">
    <property type="entry name" value="Tet-R_TetA/multi-R_MdtG-like"/>
</dbReference>
<feature type="transmembrane region" description="Helical" evidence="6">
    <location>
        <begin position="209"/>
        <end position="232"/>
    </location>
</feature>
<evidence type="ECO:0000259" key="7">
    <source>
        <dbReference type="PROSITE" id="PS50850"/>
    </source>
</evidence>
<feature type="transmembrane region" description="Helical" evidence="6">
    <location>
        <begin position="252"/>
        <end position="275"/>
    </location>
</feature>
<dbReference type="InterPro" id="IPR011701">
    <property type="entry name" value="MFS"/>
</dbReference>
<dbReference type="PANTHER" id="PTHR23504">
    <property type="entry name" value="MAJOR FACILITATOR SUPERFAMILY DOMAIN-CONTAINING PROTEIN 10"/>
    <property type="match status" value="1"/>
</dbReference>
<evidence type="ECO:0000256" key="4">
    <source>
        <dbReference type="ARBA" id="ARBA00022989"/>
    </source>
</evidence>
<dbReference type="GO" id="GO:0016020">
    <property type="term" value="C:membrane"/>
    <property type="evidence" value="ECO:0007669"/>
    <property type="project" value="UniProtKB-SubCell"/>
</dbReference>
<organism evidence="8 9">
    <name type="scientific">Flemingia macrophylla</name>
    <dbReference type="NCBI Taxonomy" id="520843"/>
    <lineage>
        <taxon>Eukaryota</taxon>
        <taxon>Viridiplantae</taxon>
        <taxon>Streptophyta</taxon>
        <taxon>Embryophyta</taxon>
        <taxon>Tracheophyta</taxon>
        <taxon>Spermatophyta</taxon>
        <taxon>Magnoliopsida</taxon>
        <taxon>eudicotyledons</taxon>
        <taxon>Gunneridae</taxon>
        <taxon>Pentapetalae</taxon>
        <taxon>rosids</taxon>
        <taxon>fabids</taxon>
        <taxon>Fabales</taxon>
        <taxon>Fabaceae</taxon>
        <taxon>Papilionoideae</taxon>
        <taxon>50 kb inversion clade</taxon>
        <taxon>NPAAA clade</taxon>
        <taxon>indigoferoid/millettioid clade</taxon>
        <taxon>Phaseoleae</taxon>
        <taxon>Flemingia</taxon>
    </lineage>
</organism>